<dbReference type="AlphaFoldDB" id="A0A5J5KX80"/>
<dbReference type="PANTHER" id="PTHR34142:SF1">
    <property type="entry name" value="GLYCOSIDE HYDROLASE FAMILY 5 DOMAIN-CONTAINING PROTEIN"/>
    <property type="match status" value="1"/>
</dbReference>
<keyword evidence="1 3" id="KW-0378">Hydrolase</keyword>
<dbReference type="GO" id="GO:0009251">
    <property type="term" value="P:glucan catabolic process"/>
    <property type="evidence" value="ECO:0007669"/>
    <property type="project" value="TreeGrafter"/>
</dbReference>
<protein>
    <submittedName>
        <fullName evidence="5">Glycoside hydrolase family 5 protein</fullName>
    </submittedName>
</protein>
<dbReference type="SUPFAM" id="SSF51445">
    <property type="entry name" value="(Trans)glycosidases"/>
    <property type="match status" value="1"/>
</dbReference>
<evidence type="ECO:0000313" key="5">
    <source>
        <dbReference type="EMBL" id="KAA9394377.1"/>
    </source>
</evidence>
<feature type="domain" description="Glycoside hydrolase family 5" evidence="4">
    <location>
        <begin position="84"/>
        <end position="345"/>
    </location>
</feature>
<dbReference type="Proteomes" id="UP000325957">
    <property type="component" value="Unassembled WGS sequence"/>
</dbReference>
<evidence type="ECO:0000259" key="4">
    <source>
        <dbReference type="Pfam" id="PF00150"/>
    </source>
</evidence>
<reference evidence="5 6" key="1">
    <citation type="submission" date="2019-05" db="EMBL/GenBank/DDBJ databases">
        <title>Kocuria coralli sp. nov., a novel actinobacterium isolated from coral reef seawater.</title>
        <authorList>
            <person name="Li J."/>
        </authorList>
    </citation>
    <scope>NUCLEOTIDE SEQUENCE [LARGE SCALE GENOMIC DNA]</scope>
    <source>
        <strain evidence="5 6">SCSIO 13007</strain>
    </source>
</reference>
<keyword evidence="2 3" id="KW-0326">Glycosidase</keyword>
<dbReference type="Pfam" id="PF00150">
    <property type="entry name" value="Cellulase"/>
    <property type="match status" value="1"/>
</dbReference>
<dbReference type="RefSeq" id="WP_158033748.1">
    <property type="nucleotide sequence ID" value="NZ_ML708616.1"/>
</dbReference>
<dbReference type="PANTHER" id="PTHR34142">
    <property type="entry name" value="ENDO-BETA-1,4-GLUCANASE A"/>
    <property type="match status" value="1"/>
</dbReference>
<name>A0A5J5KX80_9MICC</name>
<gene>
    <name evidence="5" type="ORF">FCK90_07895</name>
</gene>
<dbReference type="EMBL" id="SZWF01000007">
    <property type="protein sequence ID" value="KAA9394377.1"/>
    <property type="molecule type" value="Genomic_DNA"/>
</dbReference>
<proteinExistence type="inferred from homology"/>
<dbReference type="Gene3D" id="3.20.20.80">
    <property type="entry name" value="Glycosidases"/>
    <property type="match status" value="1"/>
</dbReference>
<evidence type="ECO:0000256" key="1">
    <source>
        <dbReference type="ARBA" id="ARBA00022801"/>
    </source>
</evidence>
<evidence type="ECO:0000256" key="3">
    <source>
        <dbReference type="RuleBase" id="RU361153"/>
    </source>
</evidence>
<dbReference type="InterPro" id="IPR001547">
    <property type="entry name" value="Glyco_hydro_5"/>
</dbReference>
<dbReference type="InterPro" id="IPR017853">
    <property type="entry name" value="GH"/>
</dbReference>
<evidence type="ECO:0000313" key="6">
    <source>
        <dbReference type="Proteomes" id="UP000325957"/>
    </source>
</evidence>
<dbReference type="GO" id="GO:0004553">
    <property type="term" value="F:hydrolase activity, hydrolyzing O-glycosyl compounds"/>
    <property type="evidence" value="ECO:0007669"/>
    <property type="project" value="InterPro"/>
</dbReference>
<keyword evidence="6" id="KW-1185">Reference proteome</keyword>
<sequence length="384" mass="41198">MNRAPAPSPGKPLSTERVFRYSRGVNLAGPEYGDNGAAYDAASAPNRENPVSFTAPGVLGTDYAYPTLADLRFIASRMPDPVCRLNIRIERLQESVGGPLRATEAARIREVLDAAHEAGVGIVLAPWNFGSVWIASGTATTRHPIGSAQYPVTAFAGFWAEIARGFGSHPGVSAFDLMIEPVGLPGGARGWEKAAQSALDAIREVSRSVWAWVPTYGYGLSSLSSHPARWIEDPAGRHGYKGHHYSYNLGGSQTDYDDAVASAIDQGYRAGPNADALITRELGVLAAFRAWLGEAEGYIGEYGVPQVEHPEVSPDHARKWIAYTERMLQEYDANGWSATAWTAGNVVDPAYLYSIYYPTGGWTTAVNAATSAAAVIEAHPTKRG</sequence>
<dbReference type="OrthoDB" id="4771662at2"/>
<organism evidence="5 6">
    <name type="scientific">Kocuria coralli</name>
    <dbReference type="NCBI Taxonomy" id="1461025"/>
    <lineage>
        <taxon>Bacteria</taxon>
        <taxon>Bacillati</taxon>
        <taxon>Actinomycetota</taxon>
        <taxon>Actinomycetes</taxon>
        <taxon>Micrococcales</taxon>
        <taxon>Micrococcaceae</taxon>
        <taxon>Kocuria</taxon>
    </lineage>
</organism>
<comment type="caution">
    <text evidence="5">The sequence shown here is derived from an EMBL/GenBank/DDBJ whole genome shotgun (WGS) entry which is preliminary data.</text>
</comment>
<evidence type="ECO:0000256" key="2">
    <source>
        <dbReference type="ARBA" id="ARBA00023295"/>
    </source>
</evidence>
<accession>A0A5J5KX80</accession>
<comment type="similarity">
    <text evidence="3">Belongs to the glycosyl hydrolase 5 (cellulase A) family.</text>
</comment>